<protein>
    <recommendedName>
        <fullName evidence="4">Ankyrin repeat protein</fullName>
    </recommendedName>
</protein>
<dbReference type="PANTHER" id="PTHR46224">
    <property type="entry name" value="ANKYRIN REPEAT FAMILY PROTEIN"/>
    <property type="match status" value="1"/>
</dbReference>
<dbReference type="EMBL" id="CAKOAT010129598">
    <property type="protein sequence ID" value="CAH8336226.1"/>
    <property type="molecule type" value="Genomic_DNA"/>
</dbReference>
<gene>
    <name evidence="2" type="ORF">ERUC_LOCUS13758</name>
</gene>
<organism evidence="2 3">
    <name type="scientific">Eruca vesicaria subsp. sativa</name>
    <name type="common">Garden rocket</name>
    <name type="synonym">Eruca sativa</name>
    <dbReference type="NCBI Taxonomy" id="29727"/>
    <lineage>
        <taxon>Eukaryota</taxon>
        <taxon>Viridiplantae</taxon>
        <taxon>Streptophyta</taxon>
        <taxon>Embryophyta</taxon>
        <taxon>Tracheophyta</taxon>
        <taxon>Spermatophyta</taxon>
        <taxon>Magnoliopsida</taxon>
        <taxon>eudicotyledons</taxon>
        <taxon>Gunneridae</taxon>
        <taxon>Pentapetalae</taxon>
        <taxon>rosids</taxon>
        <taxon>malvids</taxon>
        <taxon>Brassicales</taxon>
        <taxon>Brassicaceae</taxon>
        <taxon>Brassiceae</taxon>
        <taxon>Eruca</taxon>
    </lineage>
</organism>
<evidence type="ECO:0008006" key="4">
    <source>
        <dbReference type="Google" id="ProtNLM"/>
    </source>
</evidence>
<dbReference type="Proteomes" id="UP001642260">
    <property type="component" value="Unassembled WGS sequence"/>
</dbReference>
<evidence type="ECO:0000313" key="2">
    <source>
        <dbReference type="EMBL" id="CAH8336226.1"/>
    </source>
</evidence>
<dbReference type="Pfam" id="PF00023">
    <property type="entry name" value="Ank"/>
    <property type="match status" value="1"/>
</dbReference>
<dbReference type="AlphaFoldDB" id="A0ABC8JUE7"/>
<comment type="caution">
    <text evidence="2">The sequence shown here is derived from an EMBL/GenBank/DDBJ whole genome shotgun (WGS) entry which is preliminary data.</text>
</comment>
<dbReference type="InterPro" id="IPR051616">
    <property type="entry name" value="Cul2-RING_E3_ligase_SR"/>
</dbReference>
<evidence type="ECO:0000313" key="3">
    <source>
        <dbReference type="Proteomes" id="UP001642260"/>
    </source>
</evidence>
<dbReference type="Gene3D" id="1.25.40.20">
    <property type="entry name" value="Ankyrin repeat-containing domain"/>
    <property type="match status" value="1"/>
</dbReference>
<dbReference type="InterPro" id="IPR036770">
    <property type="entry name" value="Ankyrin_rpt-contain_sf"/>
</dbReference>
<feature type="repeat" description="ANK" evidence="1">
    <location>
        <begin position="100"/>
        <end position="129"/>
    </location>
</feature>
<sequence length="147" mass="15679">MGFLVDTQKEGGGHSWGCLRSLVRRKHVDSANGRSQHHQLAKALTVSHLVAIGKLLLYSGFLMPTVFSTLLSAVAAGSVASLELLVKAGAKANVFAGVVTLLHIATDIGDFELINCLLKAGADPNQKDEVKHLFSDETFSFVPLDPI</sequence>
<proteinExistence type="predicted"/>
<dbReference type="SUPFAM" id="SSF48403">
    <property type="entry name" value="Ankyrin repeat"/>
    <property type="match status" value="1"/>
</dbReference>
<dbReference type="PROSITE" id="PS50297">
    <property type="entry name" value="ANK_REP_REGION"/>
    <property type="match status" value="1"/>
</dbReference>
<accession>A0ABC8JUE7</accession>
<dbReference type="SMART" id="SM00248">
    <property type="entry name" value="ANK"/>
    <property type="match status" value="2"/>
</dbReference>
<keyword evidence="3" id="KW-1185">Reference proteome</keyword>
<dbReference type="PANTHER" id="PTHR46224:SF6">
    <property type="entry name" value="ANKYRIN REPEAT FAMILY PROTEIN"/>
    <property type="match status" value="1"/>
</dbReference>
<keyword evidence="1" id="KW-0040">ANK repeat</keyword>
<evidence type="ECO:0000256" key="1">
    <source>
        <dbReference type="PROSITE-ProRule" id="PRU00023"/>
    </source>
</evidence>
<reference evidence="2 3" key="1">
    <citation type="submission" date="2022-03" db="EMBL/GenBank/DDBJ databases">
        <authorList>
            <person name="Macdonald S."/>
            <person name="Ahmed S."/>
            <person name="Newling K."/>
        </authorList>
    </citation>
    <scope>NUCLEOTIDE SEQUENCE [LARGE SCALE GENOMIC DNA]</scope>
</reference>
<dbReference type="InterPro" id="IPR002110">
    <property type="entry name" value="Ankyrin_rpt"/>
</dbReference>
<dbReference type="PROSITE" id="PS50088">
    <property type="entry name" value="ANK_REPEAT"/>
    <property type="match status" value="1"/>
</dbReference>
<name>A0ABC8JUE7_ERUVS</name>